<proteinExistence type="predicted"/>
<dbReference type="EMBL" id="CP013118">
    <property type="protein sequence ID" value="ALO16458.1"/>
    <property type="molecule type" value="Genomic_DNA"/>
</dbReference>
<dbReference type="InterPro" id="IPR002816">
    <property type="entry name" value="TraB/PrgY/GumN_fam"/>
</dbReference>
<dbReference type="Pfam" id="PF01963">
    <property type="entry name" value="TraB_PrgY_gumN"/>
    <property type="match status" value="1"/>
</dbReference>
<dbReference type="AlphaFoldDB" id="A0A0S2I2L7"/>
<dbReference type="Proteomes" id="UP000064893">
    <property type="component" value="Chromosome"/>
</dbReference>
<keyword evidence="2" id="KW-1185">Reference proteome</keyword>
<evidence type="ECO:0000313" key="2">
    <source>
        <dbReference type="Proteomes" id="UP000064893"/>
    </source>
</evidence>
<dbReference type="KEGG" id="blq:L21SP5_02838"/>
<gene>
    <name evidence="1" type="ORF">L21SP5_02838</name>
</gene>
<evidence type="ECO:0000313" key="1">
    <source>
        <dbReference type="EMBL" id="ALO16458.1"/>
    </source>
</evidence>
<dbReference type="PANTHER" id="PTHR40590">
    <property type="entry name" value="CYTOPLASMIC PROTEIN-RELATED"/>
    <property type="match status" value="1"/>
</dbReference>
<name>A0A0S2I2L7_9BACT</name>
<accession>A0A0S2I2L7</accession>
<dbReference type="CDD" id="cd14789">
    <property type="entry name" value="Tiki"/>
    <property type="match status" value="1"/>
</dbReference>
<protein>
    <submittedName>
        <fullName evidence="1">TraB family protein</fullName>
    </submittedName>
</protein>
<reference evidence="1 2" key="1">
    <citation type="submission" date="2015-11" db="EMBL/GenBank/DDBJ databases">
        <title>Description and complete genome sequence of a novel strain predominating in hypersaline microbial mats and representing a new family of the Bacteriodetes phylum.</title>
        <authorList>
            <person name="Spring S."/>
            <person name="Bunk B."/>
            <person name="Sproer C."/>
            <person name="Klenk H.-P."/>
        </authorList>
    </citation>
    <scope>NUCLEOTIDE SEQUENCE [LARGE SCALE GENOMIC DNA]</scope>
    <source>
        <strain evidence="1 2">L21-Spi-D4</strain>
    </source>
</reference>
<dbReference type="PANTHER" id="PTHR40590:SF1">
    <property type="entry name" value="CYTOPLASMIC PROTEIN"/>
    <property type="match status" value="1"/>
</dbReference>
<dbReference type="STRING" id="1307839.L21SP5_02838"/>
<dbReference type="RefSeq" id="WP_057953827.1">
    <property type="nucleotide sequence ID" value="NZ_CP013118.1"/>
</dbReference>
<organism evidence="1 2">
    <name type="scientific">Salinivirga cyanobacteriivorans</name>
    <dbReference type="NCBI Taxonomy" id="1307839"/>
    <lineage>
        <taxon>Bacteria</taxon>
        <taxon>Pseudomonadati</taxon>
        <taxon>Bacteroidota</taxon>
        <taxon>Bacteroidia</taxon>
        <taxon>Bacteroidales</taxon>
        <taxon>Salinivirgaceae</taxon>
        <taxon>Salinivirga</taxon>
    </lineage>
</organism>
<dbReference type="InterPro" id="IPR047111">
    <property type="entry name" value="YbaP-like"/>
</dbReference>
<dbReference type="OrthoDB" id="9798714at2"/>
<sequence length="298" mass="34264">MTKLVLVISTLGLFFAFDACRMNANVQEEGSSSLLWKVYGNDLKDTSYLYGTIHIQDKRVFEYGETVEKAFQKSDKVAVEVLMDRIDPSTMMDVMFMEDTTLDMLLSEKEYARLEEAYKSITGAGLETANRLKPFFISANMIQSLMPRDMAMPLDMHFIQQARKAEKTVVGLETLDEQIAIIDDLSYTRQMNMLMESIEDVDKMKDQFKELVDAYLNMDKQRVMKLMEDPSLPEDFMDNLLDKRNKLMVARMQPLFKTSGTFVAVGAAHLYGEEGLINMLRQKGYQVEPVKFAFEIED</sequence>